<dbReference type="EMBL" id="FQZL01000007">
    <property type="protein sequence ID" value="SHI86790.1"/>
    <property type="molecule type" value="Genomic_DNA"/>
</dbReference>
<dbReference type="Pfam" id="PF07859">
    <property type="entry name" value="Abhydrolase_3"/>
    <property type="match status" value="1"/>
</dbReference>
<dbReference type="RefSeq" id="WP_094762757.1">
    <property type="nucleotide sequence ID" value="NZ_FQZL01000007.1"/>
</dbReference>
<dbReference type="InterPro" id="IPR002168">
    <property type="entry name" value="Lipase_GDXG_HIS_AS"/>
</dbReference>
<proteinExistence type="inferred from homology"/>
<gene>
    <name evidence="4" type="ORF">SAMN02745751_01253</name>
</gene>
<keyword evidence="2" id="KW-0378">Hydrolase</keyword>
<comment type="similarity">
    <text evidence="1">Belongs to the 'GDXG' lipolytic enzyme family.</text>
</comment>
<accession>A0A1M6ENE6</accession>
<dbReference type="PROSITE" id="PS01173">
    <property type="entry name" value="LIPASE_GDXG_HIS"/>
    <property type="match status" value="1"/>
</dbReference>
<dbReference type="STRING" id="1121476.SAMN02745751_01253"/>
<dbReference type="PANTHER" id="PTHR48081">
    <property type="entry name" value="AB HYDROLASE SUPERFAMILY PROTEIN C4A8.06C"/>
    <property type="match status" value="1"/>
</dbReference>
<reference evidence="4 5" key="1">
    <citation type="submission" date="2016-11" db="EMBL/GenBank/DDBJ databases">
        <authorList>
            <person name="Jaros S."/>
            <person name="Januszkiewicz K."/>
            <person name="Wedrychowicz H."/>
        </authorList>
    </citation>
    <scope>NUCLEOTIDE SEQUENCE [LARGE SCALE GENOMIC DNA]</scope>
    <source>
        <strain evidence="4 5">DSM 17477</strain>
    </source>
</reference>
<evidence type="ECO:0000313" key="4">
    <source>
        <dbReference type="EMBL" id="SHI86790.1"/>
    </source>
</evidence>
<dbReference type="OrthoDB" id="1698432at2"/>
<name>A0A1M6ENE6_9FIRM</name>
<dbReference type="InterPro" id="IPR013094">
    <property type="entry name" value="AB_hydrolase_3"/>
</dbReference>
<dbReference type="InterPro" id="IPR029058">
    <property type="entry name" value="AB_hydrolase_fold"/>
</dbReference>
<keyword evidence="5" id="KW-1185">Reference proteome</keyword>
<sequence length="321" mass="35936">MMINYNSKYISKIPDIDSEGRAAKEYIQFYRDIGKAFSDPTLDMAEYRRLFEKWGDCSKEPGQVDYIDTSIDGVKCLWAVPHKCADDKVIICIHGGGYIYGNRFSHRKSYAHLAKKSGCKGLIVDYRNTPENAWPAPVEDVIKVYKWLLANNYKPENIAITGDSCGGAMALTIPLYLKEQNLPMLAASMPICPWCDTMATTPIYNHNDKDVMNTKESVISFGMSLKDDGLDVEDPHLAPIHLTAEQMKGFPPIYIQVGGYENFVDESVIVADTAYKAGLDIKLDIVGHMQHSFTQLAGSCKDADIAIDRYAAWIKPILKVE</sequence>
<dbReference type="PANTHER" id="PTHR48081:SF8">
    <property type="entry name" value="ALPHA_BETA HYDROLASE FOLD-3 DOMAIN-CONTAINING PROTEIN-RELATED"/>
    <property type="match status" value="1"/>
</dbReference>
<dbReference type="GO" id="GO:0016787">
    <property type="term" value="F:hydrolase activity"/>
    <property type="evidence" value="ECO:0007669"/>
    <property type="project" value="UniProtKB-KW"/>
</dbReference>
<feature type="domain" description="Alpha/beta hydrolase fold-3" evidence="3">
    <location>
        <begin position="90"/>
        <end position="294"/>
    </location>
</feature>
<dbReference type="Proteomes" id="UP000184052">
    <property type="component" value="Unassembled WGS sequence"/>
</dbReference>
<dbReference type="AlphaFoldDB" id="A0A1M6ENE6"/>
<evidence type="ECO:0000259" key="3">
    <source>
        <dbReference type="Pfam" id="PF07859"/>
    </source>
</evidence>
<organism evidence="4 5">
    <name type="scientific">Dethiosulfatibacter aminovorans DSM 17477</name>
    <dbReference type="NCBI Taxonomy" id="1121476"/>
    <lineage>
        <taxon>Bacteria</taxon>
        <taxon>Bacillati</taxon>
        <taxon>Bacillota</taxon>
        <taxon>Tissierellia</taxon>
        <taxon>Dethiosulfatibacter</taxon>
    </lineage>
</organism>
<dbReference type="InterPro" id="IPR050300">
    <property type="entry name" value="GDXG_lipolytic_enzyme"/>
</dbReference>
<evidence type="ECO:0000256" key="2">
    <source>
        <dbReference type="ARBA" id="ARBA00022801"/>
    </source>
</evidence>
<evidence type="ECO:0000256" key="1">
    <source>
        <dbReference type="ARBA" id="ARBA00010515"/>
    </source>
</evidence>
<evidence type="ECO:0000313" key="5">
    <source>
        <dbReference type="Proteomes" id="UP000184052"/>
    </source>
</evidence>
<dbReference type="Gene3D" id="3.40.50.1820">
    <property type="entry name" value="alpha/beta hydrolase"/>
    <property type="match status" value="1"/>
</dbReference>
<protein>
    <submittedName>
        <fullName evidence="4">Acetyl esterase/lipase</fullName>
    </submittedName>
</protein>
<dbReference type="SUPFAM" id="SSF53474">
    <property type="entry name" value="alpha/beta-Hydrolases"/>
    <property type="match status" value="1"/>
</dbReference>